<feature type="transmembrane region" description="Helical" evidence="14">
    <location>
        <begin position="18"/>
        <end position="38"/>
    </location>
</feature>
<feature type="transmembrane region" description="Helical" evidence="14">
    <location>
        <begin position="172"/>
        <end position="198"/>
    </location>
</feature>
<feature type="transmembrane region" description="Helical" evidence="14">
    <location>
        <begin position="204"/>
        <end position="224"/>
    </location>
</feature>
<evidence type="ECO:0000256" key="7">
    <source>
        <dbReference type="ARBA" id="ARBA00022692"/>
    </source>
</evidence>
<feature type="transmembrane region" description="Helical" evidence="14">
    <location>
        <begin position="138"/>
        <end position="160"/>
    </location>
</feature>
<comment type="similarity">
    <text evidence="13">Belongs to the glycosyltransferase ALG3 family.</text>
</comment>
<gene>
    <name evidence="15" type="primary">ALG3</name>
    <name evidence="15" type="ORF">IWW36_004663</name>
</gene>
<evidence type="ECO:0000256" key="14">
    <source>
        <dbReference type="RuleBase" id="RU364047"/>
    </source>
</evidence>
<comment type="catalytic activity">
    <reaction evidence="12 14">
        <text>an alpha-D-Man-(1-&gt;2)-alpha-D-Man-(1-&gt;2)-alpha-D-Man-(1-&gt;3)-[alpha-D-Man-(1-&gt;6)]-beta-D-Man-(1-&gt;4)-beta-D-GlcNAc-(1-&gt;4)-alpha-D-GlcNAc-diphospho-di-trans,poly-cis-dolichol + a di-trans,poly-cis-dolichyl beta-D-mannosyl phosphate = an alpha-D-Man-(1-&gt;2)-alpha-D-Man-(1-&gt;2)-alpha-D-Man-(1-&gt;3)-[alpha-D-Man-(1-&gt;3)-alpha-D-Man-(1-&gt;6)]-beta-D-Man-(1-&gt;4)-beta-D-GlcNAc-(1-&gt;4)-alpha-D-GlcNAc-diphospho-di-trans,poly-cis-dolichol + a di-trans,poly-cis-dolichyl phosphate + H(+)</text>
        <dbReference type="Rhea" id="RHEA:29527"/>
        <dbReference type="Rhea" id="RHEA-COMP:19498"/>
        <dbReference type="Rhea" id="RHEA-COMP:19501"/>
        <dbReference type="Rhea" id="RHEA-COMP:19516"/>
        <dbReference type="Rhea" id="RHEA-COMP:19517"/>
        <dbReference type="ChEBI" id="CHEBI:15378"/>
        <dbReference type="ChEBI" id="CHEBI:57683"/>
        <dbReference type="ChEBI" id="CHEBI:58211"/>
        <dbReference type="ChEBI" id="CHEBI:132515"/>
        <dbReference type="ChEBI" id="CHEBI:132516"/>
        <dbReference type="EC" id="2.4.1.258"/>
    </reaction>
    <physiologicalReaction direction="left-to-right" evidence="12 14">
        <dbReference type="Rhea" id="RHEA:29528"/>
    </physiologicalReaction>
</comment>
<keyword evidence="7 14" id="KW-0812">Transmembrane</keyword>
<sequence>MLFSTQSHLYTLLVSPRYFGLIALAVVAFEAALNYAIIRQVPYTEIDWRAYMQEVKGVMDGERNYLKLHGDTGPLVYPAGFVWFYGALRIVTGESVRSAQYIFMAIYLATLAIVLAIYRRVQVPPIFLVLLVLSKRLHSIYVLRLFNDTVAMLPAYAAVLAMSGRYMRWSGILLSIGISIKMNVQLMLPGAAFVWWRAGGARMAIMQLIAVVLVQGMVAMPFLVSYPYEYLARAFEYTRQFDFTWTVNWRFVGQRVFASQEWAKGLLAIHAGLLVVLATTVWPQLSGRSLSAVISEGFSRRSRHVGAREVAVVMFSANFVGIVCARSLHYQFYSWYAHSLPLLLWYTQLRPAMILALWMVVEFAWNVYPSTNLSSLLLLVAHLFITASIVIRR</sequence>
<evidence type="ECO:0000256" key="2">
    <source>
        <dbReference type="ARBA" id="ARBA00004922"/>
    </source>
</evidence>
<evidence type="ECO:0000256" key="3">
    <source>
        <dbReference type="ARBA" id="ARBA00011964"/>
    </source>
</evidence>
<dbReference type="PANTHER" id="PTHR12646:SF0">
    <property type="entry name" value="DOL-P-MAN:MAN(5)GLCNAC(2)-PP-DOL ALPHA-1,3-MANNOSYLTRANSFERASE"/>
    <property type="match status" value="1"/>
</dbReference>
<dbReference type="AlphaFoldDB" id="A0A9W8LYK4"/>
<keyword evidence="9 14" id="KW-1133">Transmembrane helix</keyword>
<proteinExistence type="inferred from homology"/>
<keyword evidence="6 14" id="KW-0808">Transferase</keyword>
<keyword evidence="16" id="KW-1185">Reference proteome</keyword>
<feature type="transmembrane region" description="Helical" evidence="14">
    <location>
        <begin position="340"/>
        <end position="361"/>
    </location>
</feature>
<dbReference type="GO" id="GO:0052925">
    <property type="term" value="F:dol-P-Man:Man(5)GlcNAc(2)-PP-Dol alpha-1,3-mannosyltransferase activity"/>
    <property type="evidence" value="ECO:0007669"/>
    <property type="project" value="UniProtKB-EC"/>
</dbReference>
<protein>
    <recommendedName>
        <fullName evidence="4 14">Dol-P-Man:Man(5)GlcNAc(2)-PP-Dol alpha-1,3-mannosyltransferase</fullName>
        <ecNumber evidence="3 14">2.4.1.258</ecNumber>
    </recommendedName>
    <alternativeName>
        <fullName evidence="14">Dol-P-Man-dependent alpha(1-3)-mannosyltransferase</fullName>
    </alternativeName>
</protein>
<evidence type="ECO:0000256" key="8">
    <source>
        <dbReference type="ARBA" id="ARBA00022824"/>
    </source>
</evidence>
<dbReference type="PANTHER" id="PTHR12646">
    <property type="entry name" value="NOT56 - RELATED"/>
    <property type="match status" value="1"/>
</dbReference>
<evidence type="ECO:0000256" key="1">
    <source>
        <dbReference type="ARBA" id="ARBA00004477"/>
    </source>
</evidence>
<organism evidence="15 16">
    <name type="scientific">Coemansia brasiliensis</name>
    <dbReference type="NCBI Taxonomy" id="2650707"/>
    <lineage>
        <taxon>Eukaryota</taxon>
        <taxon>Fungi</taxon>
        <taxon>Fungi incertae sedis</taxon>
        <taxon>Zoopagomycota</taxon>
        <taxon>Kickxellomycotina</taxon>
        <taxon>Kickxellomycetes</taxon>
        <taxon>Kickxellales</taxon>
        <taxon>Kickxellaceae</taxon>
        <taxon>Coemansia</taxon>
    </lineage>
</organism>
<evidence type="ECO:0000256" key="10">
    <source>
        <dbReference type="ARBA" id="ARBA00023136"/>
    </source>
</evidence>
<evidence type="ECO:0000256" key="9">
    <source>
        <dbReference type="ARBA" id="ARBA00022989"/>
    </source>
</evidence>
<comment type="function">
    <text evidence="11 14">Dol-P-Man:Man(5)GlcNAc(2)-PP-Dol alpha-1,3-mannosyltransferase that operates in the biosynthetic pathway of dolichol-linked oligosaccharides, the glycan precursors employed in protein asparagine (N)-glycosylation. The assembly of dolichol-linked oligosaccharides begins on the cytosolic side of the endoplasmic reticulum membrane and finishes in its lumen. The sequential addition of sugars to dolichol pyrophosphate produces dolichol-linked oligosaccharides containing fourteen sugars, including two GlcNAcs, nine mannoses and three glucoses. Once assembled, the oligosaccharide is transferred from the lipid to nascent proteins by oligosaccharyltransferases. In the lumen of the endoplasmic reticulum, adds the first dolichyl beta-D-mannosyl phosphate derived mannose in an alpha-1,3 linkage to Man(5)GlcNAc(2)-PP-dolichol to produce Man(6)GlcNAc(2)-PP-dolichol.</text>
</comment>
<dbReference type="EC" id="2.4.1.258" evidence="3 14"/>
<dbReference type="Pfam" id="PF05208">
    <property type="entry name" value="ALG3"/>
    <property type="match status" value="1"/>
</dbReference>
<evidence type="ECO:0000256" key="12">
    <source>
        <dbReference type="ARBA" id="ARBA00049506"/>
    </source>
</evidence>
<evidence type="ECO:0000256" key="6">
    <source>
        <dbReference type="ARBA" id="ARBA00022679"/>
    </source>
</evidence>
<comment type="subcellular location">
    <subcellularLocation>
        <location evidence="1 14">Endoplasmic reticulum membrane</location>
        <topology evidence="1 14">Multi-pass membrane protein</topology>
    </subcellularLocation>
</comment>
<dbReference type="Proteomes" id="UP001139887">
    <property type="component" value="Unassembled WGS sequence"/>
</dbReference>
<keyword evidence="5 14" id="KW-0328">Glycosyltransferase</keyword>
<dbReference type="GO" id="GO:0005789">
    <property type="term" value="C:endoplasmic reticulum membrane"/>
    <property type="evidence" value="ECO:0007669"/>
    <property type="project" value="UniProtKB-SubCell"/>
</dbReference>
<feature type="transmembrane region" description="Helical" evidence="14">
    <location>
        <begin position="373"/>
        <end position="391"/>
    </location>
</feature>
<feature type="transmembrane region" description="Helical" evidence="14">
    <location>
        <begin position="99"/>
        <end position="118"/>
    </location>
</feature>
<evidence type="ECO:0000256" key="13">
    <source>
        <dbReference type="ARBA" id="ARBA00093457"/>
    </source>
</evidence>
<evidence type="ECO:0000256" key="5">
    <source>
        <dbReference type="ARBA" id="ARBA00022676"/>
    </source>
</evidence>
<dbReference type="InterPro" id="IPR007873">
    <property type="entry name" value="Glycosyltransferase_ALG3"/>
</dbReference>
<accession>A0A9W8LYK4</accession>
<evidence type="ECO:0000313" key="15">
    <source>
        <dbReference type="EMBL" id="KAJ2845728.1"/>
    </source>
</evidence>
<dbReference type="EMBL" id="JANBUW010000725">
    <property type="protein sequence ID" value="KAJ2845728.1"/>
    <property type="molecule type" value="Genomic_DNA"/>
</dbReference>
<comment type="pathway">
    <text evidence="2 14">Protein modification; protein glycosylation.</text>
</comment>
<comment type="caution">
    <text evidence="15">The sequence shown here is derived from an EMBL/GenBank/DDBJ whole genome shotgun (WGS) entry which is preliminary data.</text>
</comment>
<name>A0A9W8LYK4_9FUNG</name>
<keyword evidence="8 14" id="KW-0256">Endoplasmic reticulum</keyword>
<evidence type="ECO:0000313" key="16">
    <source>
        <dbReference type="Proteomes" id="UP001139887"/>
    </source>
</evidence>
<evidence type="ECO:0000256" key="11">
    <source>
        <dbReference type="ARBA" id="ARBA00044743"/>
    </source>
</evidence>
<reference evidence="15" key="1">
    <citation type="submission" date="2022-07" db="EMBL/GenBank/DDBJ databases">
        <title>Phylogenomic reconstructions and comparative analyses of Kickxellomycotina fungi.</title>
        <authorList>
            <person name="Reynolds N.K."/>
            <person name="Stajich J.E."/>
            <person name="Barry K."/>
            <person name="Grigoriev I.V."/>
            <person name="Crous P."/>
            <person name="Smith M.E."/>
        </authorList>
    </citation>
    <scope>NUCLEOTIDE SEQUENCE</scope>
    <source>
        <strain evidence="15">NRRL 1566</strain>
    </source>
</reference>
<keyword evidence="10 14" id="KW-0472">Membrane</keyword>
<evidence type="ECO:0000256" key="4">
    <source>
        <dbReference type="ARBA" id="ARBA00015561"/>
    </source>
</evidence>
<feature type="transmembrane region" description="Helical" evidence="14">
    <location>
        <begin position="305"/>
        <end position="328"/>
    </location>
</feature>
<dbReference type="OrthoDB" id="20028at2759"/>